<dbReference type="PANTHER" id="PTHR43252:SF7">
    <property type="entry name" value="TRANSCRIPTIONAL REGULATOR YQJI"/>
    <property type="match status" value="1"/>
</dbReference>
<feature type="domain" description="Transcription regulator PadR N-terminal" evidence="1">
    <location>
        <begin position="68"/>
        <end position="138"/>
    </location>
</feature>
<name>A0A1H7GD66_9SPHN</name>
<dbReference type="EMBL" id="FNZZ01000001">
    <property type="protein sequence ID" value="SEK36216.1"/>
    <property type="molecule type" value="Genomic_DNA"/>
</dbReference>
<dbReference type="OrthoDB" id="9814826at2"/>
<dbReference type="AlphaFoldDB" id="A0A1H7GD66"/>
<evidence type="ECO:0000313" key="2">
    <source>
        <dbReference type="EMBL" id="SEK36216.1"/>
    </source>
</evidence>
<dbReference type="Proteomes" id="UP000199214">
    <property type="component" value="Unassembled WGS sequence"/>
</dbReference>
<gene>
    <name evidence="2" type="ORF">SAMN05216382_0260</name>
</gene>
<dbReference type="SUPFAM" id="SSF46785">
    <property type="entry name" value="Winged helix' DNA-binding domain"/>
    <property type="match status" value="1"/>
</dbReference>
<dbReference type="STRING" id="1855283.SAMN05216382_0260"/>
<dbReference type="PANTHER" id="PTHR43252">
    <property type="entry name" value="TRANSCRIPTIONAL REGULATOR YQJI"/>
    <property type="match status" value="1"/>
</dbReference>
<dbReference type="RefSeq" id="WP_093002551.1">
    <property type="nucleotide sequence ID" value="NZ_FNZZ01000001.1"/>
</dbReference>
<evidence type="ECO:0000313" key="3">
    <source>
        <dbReference type="Proteomes" id="UP000199214"/>
    </source>
</evidence>
<reference evidence="3" key="1">
    <citation type="submission" date="2016-10" db="EMBL/GenBank/DDBJ databases">
        <authorList>
            <person name="Varghese N."/>
            <person name="Submissions S."/>
        </authorList>
    </citation>
    <scope>NUCLEOTIDE SEQUENCE [LARGE SCALE GENOMIC DNA]</scope>
    <source>
        <strain evidence="3">JS21-1</strain>
    </source>
</reference>
<evidence type="ECO:0000259" key="1">
    <source>
        <dbReference type="Pfam" id="PF03551"/>
    </source>
</evidence>
<organism evidence="2 3">
    <name type="scientific">Sphingomonas palmae</name>
    <dbReference type="NCBI Taxonomy" id="1855283"/>
    <lineage>
        <taxon>Bacteria</taxon>
        <taxon>Pseudomonadati</taxon>
        <taxon>Pseudomonadota</taxon>
        <taxon>Alphaproteobacteria</taxon>
        <taxon>Sphingomonadales</taxon>
        <taxon>Sphingomonadaceae</taxon>
        <taxon>Sphingomonas</taxon>
    </lineage>
</organism>
<dbReference type="Gene3D" id="1.10.10.10">
    <property type="entry name" value="Winged helix-like DNA-binding domain superfamily/Winged helix DNA-binding domain"/>
    <property type="match status" value="1"/>
</dbReference>
<dbReference type="InterPro" id="IPR005149">
    <property type="entry name" value="Tscrpt_reg_PadR_N"/>
</dbReference>
<keyword evidence="3" id="KW-1185">Reference proteome</keyword>
<proteinExistence type="predicted"/>
<protein>
    <submittedName>
        <fullName evidence="2">Transcriptional regulator, PadR family</fullName>
    </submittedName>
</protein>
<sequence length="208" mass="23207">MRHHMNDCGRHRHGWEARLAAKMTSFAMQGPRGGRRGPFGGDWFVSGEEPRGGRRARMFDGSELRLVLLKLIAERARHGYDLIREIEALTAGAYVPSPGVVYPTLTLLDEMGLIAEQQSDGAKKRFAITDEGVQHLAERAEEVAALINRLRELAAHRERVDAAPIRRAMGNLKVALGHSFASGEVQQERLHEVAAMIDELAQKIERLK</sequence>
<accession>A0A1H7GD66</accession>
<dbReference type="Pfam" id="PF03551">
    <property type="entry name" value="PadR"/>
    <property type="match status" value="1"/>
</dbReference>
<dbReference type="InterPro" id="IPR036388">
    <property type="entry name" value="WH-like_DNA-bd_sf"/>
</dbReference>
<dbReference type="InterPro" id="IPR036390">
    <property type="entry name" value="WH_DNA-bd_sf"/>
</dbReference>